<accession>A0A072VG90</accession>
<dbReference type="Pfam" id="PF05056">
    <property type="entry name" value="DUF674"/>
    <property type="match status" value="1"/>
</dbReference>
<sequence length="491" mass="56251">MAGDATQLVEQVDEVSLRFMVDRERNKVLYVEAGKDFVDTLFSFLIFPLGTIARLAAKESNIDAVKFGSLSSLYESVSDLGEEHLWNKTCKEMLLKPRVPMGLYYRKLKFNIDESEPLRYYHCEDKTCKIENRYCVSFFRNQKCICRKLLNQESFVNSLKGIEESGFVKETSTFIVSDDLCVLANEVGTSLNLCQKHGVNDIDTIDKRTVNISKKEACFLSMYIVYVIDILKLSLVSKTPLTDFIYKKEQFVGNLDPRNRSEFWIREVDESSDEINDKMVVKVLRRKSNEQILFLEAQDDFIDFVFSFLTFPLGGVLHMLQGFSLLSCIDNLYKSMIELSSDGCIISENLKEKLTKPPIPMQFELRNQILPIDTKYKDYYTQYKFIDPKSPISGGYVKGPITFIVTDDMVVTPLSSIAVVSYLERMKVAFNDVEERVIRIGRKEGLSILKASLTTTSTLTNSLSLLWSNSRMNKGPSLSIQEHSLQEQWST</sequence>
<proteinExistence type="predicted"/>
<dbReference type="Proteomes" id="UP000002051">
    <property type="component" value="Unassembled WGS sequence"/>
</dbReference>
<reference evidence="5" key="4">
    <citation type="journal article" date="2018" name="Nat. Plants">
        <title>Whole-genome landscape of Medicago truncatula symbiotic genes.</title>
        <authorList>
            <person name="Pecrix Y."/>
            <person name="Staton S.E."/>
            <person name="Sallet E."/>
            <person name="Lelandais-Briere C."/>
            <person name="Moreau S."/>
            <person name="Carrere S."/>
            <person name="Blein T."/>
            <person name="Jardinaud M.F."/>
            <person name="Latrasse D."/>
            <person name="Zouine M."/>
            <person name="Zahm M."/>
            <person name="Kreplak J."/>
            <person name="Mayjonade B."/>
            <person name="Satge C."/>
            <person name="Perez M."/>
            <person name="Cauet S."/>
            <person name="Marande W."/>
            <person name="Chantry-Darmon C."/>
            <person name="Lopez-Roques C."/>
            <person name="Bouchez O."/>
            <person name="Berard A."/>
            <person name="Debelle F."/>
            <person name="Munos S."/>
            <person name="Bendahmane A."/>
            <person name="Berges H."/>
            <person name="Niebel A."/>
            <person name="Buitink J."/>
            <person name="Frugier F."/>
            <person name="Benhamed M."/>
            <person name="Crespi M."/>
            <person name="Gouzy J."/>
            <person name="Gamas P."/>
        </authorList>
    </citation>
    <scope>NUCLEOTIDE SEQUENCE [LARGE SCALE GENOMIC DNA]</scope>
    <source>
        <strain evidence="5">cv. Jemalong A17</strain>
    </source>
</reference>
<name>A0A072VG90_MEDTR</name>
<keyword evidence="4" id="KW-1185">Reference proteome</keyword>
<gene>
    <name evidence="1" type="ordered locus">MTR_1g041315</name>
    <name evidence="2" type="ORF">MtrunA17_Chr1g0166321</name>
</gene>
<dbReference type="PANTHER" id="PTHR33103:SF27">
    <property type="entry name" value="OS04G0594700 PROTEIN"/>
    <property type="match status" value="1"/>
</dbReference>
<reference evidence="1 4" key="1">
    <citation type="journal article" date="2011" name="Nature">
        <title>The Medicago genome provides insight into the evolution of rhizobial symbioses.</title>
        <authorList>
            <person name="Young N.D."/>
            <person name="Debelle F."/>
            <person name="Oldroyd G.E."/>
            <person name="Geurts R."/>
            <person name="Cannon S.B."/>
            <person name="Udvardi M.K."/>
            <person name="Benedito V.A."/>
            <person name="Mayer K.F."/>
            <person name="Gouzy J."/>
            <person name="Schoof H."/>
            <person name="Van de Peer Y."/>
            <person name="Proost S."/>
            <person name="Cook D.R."/>
            <person name="Meyers B.C."/>
            <person name="Spannagl M."/>
            <person name="Cheung F."/>
            <person name="De Mita S."/>
            <person name="Krishnakumar V."/>
            <person name="Gundlach H."/>
            <person name="Zhou S."/>
            <person name="Mudge J."/>
            <person name="Bharti A.K."/>
            <person name="Murray J.D."/>
            <person name="Naoumkina M.A."/>
            <person name="Rosen B."/>
            <person name="Silverstein K.A."/>
            <person name="Tang H."/>
            <person name="Rombauts S."/>
            <person name="Zhao P.X."/>
            <person name="Zhou P."/>
            <person name="Barbe V."/>
            <person name="Bardou P."/>
            <person name="Bechner M."/>
            <person name="Bellec A."/>
            <person name="Berger A."/>
            <person name="Berges H."/>
            <person name="Bidwell S."/>
            <person name="Bisseling T."/>
            <person name="Choisne N."/>
            <person name="Couloux A."/>
            <person name="Denny R."/>
            <person name="Deshpande S."/>
            <person name="Dai X."/>
            <person name="Doyle J.J."/>
            <person name="Dudez A.M."/>
            <person name="Farmer A.D."/>
            <person name="Fouteau S."/>
            <person name="Franken C."/>
            <person name="Gibelin C."/>
            <person name="Gish J."/>
            <person name="Goldstein S."/>
            <person name="Gonzalez A.J."/>
            <person name="Green P.J."/>
            <person name="Hallab A."/>
            <person name="Hartog M."/>
            <person name="Hua A."/>
            <person name="Humphray S.J."/>
            <person name="Jeong D.H."/>
            <person name="Jing Y."/>
            <person name="Jocker A."/>
            <person name="Kenton S.M."/>
            <person name="Kim D.J."/>
            <person name="Klee K."/>
            <person name="Lai H."/>
            <person name="Lang C."/>
            <person name="Lin S."/>
            <person name="Macmil S.L."/>
            <person name="Magdelenat G."/>
            <person name="Matthews L."/>
            <person name="McCorrison J."/>
            <person name="Monaghan E.L."/>
            <person name="Mun J.H."/>
            <person name="Najar F.Z."/>
            <person name="Nicholson C."/>
            <person name="Noirot C."/>
            <person name="O'Bleness M."/>
            <person name="Paule C.R."/>
            <person name="Poulain J."/>
            <person name="Prion F."/>
            <person name="Qin B."/>
            <person name="Qu C."/>
            <person name="Retzel E.F."/>
            <person name="Riddle C."/>
            <person name="Sallet E."/>
            <person name="Samain S."/>
            <person name="Samson N."/>
            <person name="Sanders I."/>
            <person name="Saurat O."/>
            <person name="Scarpelli C."/>
            <person name="Schiex T."/>
            <person name="Segurens B."/>
            <person name="Severin A.J."/>
            <person name="Sherrier D.J."/>
            <person name="Shi R."/>
            <person name="Sims S."/>
            <person name="Singer S.R."/>
            <person name="Sinharoy S."/>
            <person name="Sterck L."/>
            <person name="Viollet A."/>
            <person name="Wang B.B."/>
            <person name="Wang K."/>
            <person name="Wang M."/>
            <person name="Wang X."/>
            <person name="Warfsmann J."/>
            <person name="Weissenbach J."/>
            <person name="White D.D."/>
            <person name="White J.D."/>
            <person name="Wiley G.B."/>
            <person name="Wincker P."/>
            <person name="Xing Y."/>
            <person name="Yang L."/>
            <person name="Yao Z."/>
            <person name="Ying F."/>
            <person name="Zhai J."/>
            <person name="Zhou L."/>
            <person name="Zuber A."/>
            <person name="Denarie J."/>
            <person name="Dixon R.A."/>
            <person name="May G.D."/>
            <person name="Schwartz D.C."/>
            <person name="Rogers J."/>
            <person name="Quetier F."/>
            <person name="Town C.D."/>
            <person name="Roe B.A."/>
        </authorList>
    </citation>
    <scope>NUCLEOTIDE SEQUENCE [LARGE SCALE GENOMIC DNA]</scope>
    <source>
        <strain evidence="1">A17</strain>
        <strain evidence="3 4">cv. Jemalong A17</strain>
    </source>
</reference>
<dbReference type="Gramene" id="rna2078">
    <property type="protein sequence ID" value="RHN78503.1"/>
    <property type="gene ID" value="gene2078"/>
</dbReference>
<evidence type="ECO:0000313" key="2">
    <source>
        <dbReference type="EMBL" id="RHN78503.1"/>
    </source>
</evidence>
<dbReference type="EnsemblPlants" id="KEH41049">
    <property type="protein sequence ID" value="KEH41049"/>
    <property type="gene ID" value="MTR_1g041315"/>
</dbReference>
<dbReference type="Proteomes" id="UP000265566">
    <property type="component" value="Chromosome 1"/>
</dbReference>
<reference evidence="2" key="5">
    <citation type="journal article" date="2018" name="Nat. Plants">
        <title>Whole-genome landscape of Medicago truncatula symbiotic genes.</title>
        <authorList>
            <person name="Pecrix Y."/>
            <person name="Gamas P."/>
            <person name="Carrere S."/>
        </authorList>
    </citation>
    <scope>NUCLEOTIDE SEQUENCE</scope>
    <source>
        <tissue evidence="2">Leaves</tissue>
    </source>
</reference>
<evidence type="ECO:0000313" key="4">
    <source>
        <dbReference type="Proteomes" id="UP000002051"/>
    </source>
</evidence>
<dbReference type="HOGENOM" id="CLU_030757_1_1_1"/>
<reference evidence="1 4" key="2">
    <citation type="journal article" date="2014" name="BMC Genomics">
        <title>An improved genome release (version Mt4.0) for the model legume Medicago truncatula.</title>
        <authorList>
            <person name="Tang H."/>
            <person name="Krishnakumar V."/>
            <person name="Bidwell S."/>
            <person name="Rosen B."/>
            <person name="Chan A."/>
            <person name="Zhou S."/>
            <person name="Gentzbittel L."/>
            <person name="Childs K.L."/>
            <person name="Yandell M."/>
            <person name="Gundlach H."/>
            <person name="Mayer K.F."/>
            <person name="Schwartz D.C."/>
            <person name="Town C.D."/>
        </authorList>
    </citation>
    <scope>GENOME REANNOTATION</scope>
    <source>
        <strain evidence="1">A17</strain>
        <strain evidence="3 4">cv. Jemalong A17</strain>
    </source>
</reference>
<evidence type="ECO:0000313" key="3">
    <source>
        <dbReference type="EnsemblPlants" id="KEH41049"/>
    </source>
</evidence>
<evidence type="ECO:0000313" key="5">
    <source>
        <dbReference type="Proteomes" id="UP000265566"/>
    </source>
</evidence>
<dbReference type="InterPro" id="IPR007750">
    <property type="entry name" value="DUF674"/>
</dbReference>
<reference evidence="3" key="3">
    <citation type="submission" date="2015-04" db="UniProtKB">
        <authorList>
            <consortium name="EnsemblPlants"/>
        </authorList>
    </citation>
    <scope>IDENTIFICATION</scope>
    <source>
        <strain evidence="3">cv. Jemalong A17</strain>
    </source>
</reference>
<dbReference type="PANTHER" id="PTHR33103">
    <property type="entry name" value="OS01G0153900 PROTEIN"/>
    <property type="match status" value="1"/>
</dbReference>
<evidence type="ECO:0000313" key="1">
    <source>
        <dbReference type="EMBL" id="KEH41049.1"/>
    </source>
</evidence>
<dbReference type="AlphaFoldDB" id="A0A072VG90"/>
<dbReference type="EMBL" id="PSQE01000001">
    <property type="protein sequence ID" value="RHN78503.1"/>
    <property type="molecule type" value="Genomic_DNA"/>
</dbReference>
<dbReference type="EMBL" id="CM001217">
    <property type="protein sequence ID" value="KEH41049.1"/>
    <property type="molecule type" value="Genomic_DNA"/>
</dbReference>
<protein>
    <submittedName>
        <fullName evidence="1">DUF674 family protein</fullName>
    </submittedName>
</protein>
<organism evidence="1 4">
    <name type="scientific">Medicago truncatula</name>
    <name type="common">Barrel medic</name>
    <name type="synonym">Medicago tribuloides</name>
    <dbReference type="NCBI Taxonomy" id="3880"/>
    <lineage>
        <taxon>Eukaryota</taxon>
        <taxon>Viridiplantae</taxon>
        <taxon>Streptophyta</taxon>
        <taxon>Embryophyta</taxon>
        <taxon>Tracheophyta</taxon>
        <taxon>Spermatophyta</taxon>
        <taxon>Magnoliopsida</taxon>
        <taxon>eudicotyledons</taxon>
        <taxon>Gunneridae</taxon>
        <taxon>Pentapetalae</taxon>
        <taxon>rosids</taxon>
        <taxon>fabids</taxon>
        <taxon>Fabales</taxon>
        <taxon>Fabaceae</taxon>
        <taxon>Papilionoideae</taxon>
        <taxon>50 kb inversion clade</taxon>
        <taxon>NPAAA clade</taxon>
        <taxon>Hologalegina</taxon>
        <taxon>IRL clade</taxon>
        <taxon>Trifolieae</taxon>
        <taxon>Medicago</taxon>
    </lineage>
</organism>